<feature type="domain" description="CP-type G" evidence="4">
    <location>
        <begin position="11"/>
        <end position="176"/>
    </location>
</feature>
<evidence type="ECO:0000256" key="3">
    <source>
        <dbReference type="PIRNR" id="PIRNR006230"/>
    </source>
</evidence>
<sequence length="315" mass="35411">MTIQWYPGHMHKAQKEIKQALPDIDLIIEVVDARIPYSSANPVIADLAENKGISKPIIKLMNKTDLADPARTAQWCEYLEKQQGVKALPVTAQSPEQVKKVIGLCRRLAPQRTTKELPVRAMIMGIPNVGKSTIINILSQKTIAKVGNEPAVTQRQQRIDLKEGVILFDTPGILWPKIDNTHSSYRLAISGAIKDTALDYEDVAFYAIEYLLKNYQSLLAEHFKLDEHELASYQSESWMALELIGRLRGCLKAGGRIDMDKVCKILIHEYRAGNIGKITLESPAMIEKELIEVAEMLKQKAEKKAARKAGFKKKR</sequence>
<dbReference type="InterPro" id="IPR027417">
    <property type="entry name" value="P-loop_NTPase"/>
</dbReference>
<dbReference type="EMBL" id="JBEVCJ010000021">
    <property type="protein sequence ID" value="MET1256437.1"/>
    <property type="molecule type" value="Genomic_DNA"/>
</dbReference>
<dbReference type="Proteomes" id="UP001548189">
    <property type="component" value="Unassembled WGS sequence"/>
</dbReference>
<accession>A0ABV2BWW7</accession>
<dbReference type="PANTHER" id="PTHR45782:SF4">
    <property type="entry name" value="MITOCHONDRIAL RIBOSOME-ASSOCIATED GTPASE 1"/>
    <property type="match status" value="1"/>
</dbReference>
<keyword evidence="6" id="KW-1185">Reference proteome</keyword>
<keyword evidence="3" id="KW-0963">Cytoplasm</keyword>
<dbReference type="InterPro" id="IPR016478">
    <property type="entry name" value="GTPase_MTG1"/>
</dbReference>
<comment type="subcellular location">
    <subcellularLocation>
        <location evidence="3">Cytoplasm</location>
    </subcellularLocation>
</comment>
<dbReference type="Pfam" id="PF01926">
    <property type="entry name" value="MMR_HSR1"/>
    <property type="match status" value="1"/>
</dbReference>
<evidence type="ECO:0000256" key="1">
    <source>
        <dbReference type="ARBA" id="ARBA00022741"/>
    </source>
</evidence>
<dbReference type="InterPro" id="IPR006073">
    <property type="entry name" value="GTP-bd"/>
</dbReference>
<dbReference type="PIRSF" id="PIRSF006230">
    <property type="entry name" value="MG442"/>
    <property type="match status" value="1"/>
</dbReference>
<comment type="caution">
    <text evidence="5">The sequence shown here is derived from an EMBL/GenBank/DDBJ whole genome shotgun (WGS) entry which is preliminary data.</text>
</comment>
<dbReference type="PANTHER" id="PTHR45782">
    <property type="entry name" value="MITOCHONDRIAL RIBOSOME-ASSOCIATED GTPASE 1"/>
    <property type="match status" value="1"/>
</dbReference>
<name>A0ABV2BWW7_9GAMM</name>
<gene>
    <name evidence="5" type="primary">ylqF</name>
    <name evidence="5" type="ORF">ABVT43_14950</name>
</gene>
<dbReference type="SUPFAM" id="SSF52540">
    <property type="entry name" value="P-loop containing nucleoside triphosphate hydrolases"/>
    <property type="match status" value="1"/>
</dbReference>
<keyword evidence="2 3" id="KW-0342">GTP-binding</keyword>
<dbReference type="InterPro" id="IPR019991">
    <property type="entry name" value="GTP-bd_ribosome_bgen"/>
</dbReference>
<dbReference type="Gene3D" id="3.40.50.300">
    <property type="entry name" value="P-loop containing nucleotide triphosphate hydrolases"/>
    <property type="match status" value="1"/>
</dbReference>
<keyword evidence="1 3" id="KW-0547">Nucleotide-binding</keyword>
<dbReference type="CDD" id="cd01856">
    <property type="entry name" value="YlqF"/>
    <property type="match status" value="1"/>
</dbReference>
<evidence type="ECO:0000259" key="4">
    <source>
        <dbReference type="PROSITE" id="PS51721"/>
    </source>
</evidence>
<dbReference type="RefSeq" id="WP_353897022.1">
    <property type="nucleotide sequence ID" value="NZ_JBEVCJ010000021.1"/>
</dbReference>
<reference evidence="5 6" key="1">
    <citation type="submission" date="2024-06" db="EMBL/GenBank/DDBJ databases">
        <authorList>
            <person name="Li F."/>
        </authorList>
    </citation>
    <scope>NUCLEOTIDE SEQUENCE [LARGE SCALE GENOMIC DNA]</scope>
    <source>
        <strain evidence="5 6">GXAS 311</strain>
    </source>
</reference>
<evidence type="ECO:0000313" key="6">
    <source>
        <dbReference type="Proteomes" id="UP001548189"/>
    </source>
</evidence>
<dbReference type="InterPro" id="IPR030378">
    <property type="entry name" value="G_CP_dom"/>
</dbReference>
<dbReference type="InterPro" id="IPR023179">
    <property type="entry name" value="GTP-bd_ortho_bundle_sf"/>
</dbReference>
<comment type="similarity">
    <text evidence="3">Belongs to the TRAFAC class YlqF/YawG GTPase family. MTG1 subfamily.</text>
</comment>
<dbReference type="PROSITE" id="PS51721">
    <property type="entry name" value="G_CP"/>
    <property type="match status" value="1"/>
</dbReference>
<evidence type="ECO:0000256" key="2">
    <source>
        <dbReference type="ARBA" id="ARBA00023134"/>
    </source>
</evidence>
<evidence type="ECO:0000313" key="5">
    <source>
        <dbReference type="EMBL" id="MET1256437.1"/>
    </source>
</evidence>
<comment type="function">
    <text evidence="3">Required for a late step of 50S ribosomal subunit assembly. Has GTPase activity.</text>
</comment>
<proteinExistence type="inferred from homology"/>
<dbReference type="Gene3D" id="1.10.1580.10">
    <property type="match status" value="1"/>
</dbReference>
<protein>
    <recommendedName>
        <fullName evidence="3">Ribosome biogenesis GTPase A</fullName>
    </recommendedName>
</protein>
<dbReference type="NCBIfam" id="TIGR03596">
    <property type="entry name" value="GTPase_YlqF"/>
    <property type="match status" value="1"/>
</dbReference>
<organism evidence="5 6">
    <name type="scientific">Aliikangiella maris</name>
    <dbReference type="NCBI Taxonomy" id="3162458"/>
    <lineage>
        <taxon>Bacteria</taxon>
        <taxon>Pseudomonadati</taxon>
        <taxon>Pseudomonadota</taxon>
        <taxon>Gammaproteobacteria</taxon>
        <taxon>Oceanospirillales</taxon>
        <taxon>Pleioneaceae</taxon>
        <taxon>Aliikangiella</taxon>
    </lineage>
</organism>